<organism evidence="8 9">
    <name type="scientific">Geosporobacter ferrireducens</name>
    <dbReference type="NCBI Taxonomy" id="1424294"/>
    <lineage>
        <taxon>Bacteria</taxon>
        <taxon>Bacillati</taxon>
        <taxon>Bacillota</taxon>
        <taxon>Clostridia</taxon>
        <taxon>Peptostreptococcales</taxon>
        <taxon>Thermotaleaceae</taxon>
        <taxon>Geosporobacter</taxon>
    </lineage>
</organism>
<dbReference type="SUPFAM" id="SSF53067">
    <property type="entry name" value="Actin-like ATPase domain"/>
    <property type="match status" value="2"/>
</dbReference>
<dbReference type="Pfam" id="PF02541">
    <property type="entry name" value="Ppx-GppA"/>
    <property type="match status" value="1"/>
</dbReference>
<feature type="domain" description="Ppx/GppA phosphatase N-terminal" evidence="6">
    <location>
        <begin position="25"/>
        <end position="302"/>
    </location>
</feature>
<dbReference type="STRING" id="1424294.Gferi_16615"/>
<dbReference type="Gene3D" id="3.30.420.40">
    <property type="match status" value="1"/>
</dbReference>
<dbReference type="AlphaFoldDB" id="A0A1D8GJE9"/>
<gene>
    <name evidence="8" type="ORF">Gferi_16615</name>
</gene>
<dbReference type="EMBL" id="CP017269">
    <property type="protein sequence ID" value="AOT71037.1"/>
    <property type="molecule type" value="Genomic_DNA"/>
</dbReference>
<dbReference type="InterPro" id="IPR048950">
    <property type="entry name" value="Ppx_GppA_C"/>
</dbReference>
<evidence type="ECO:0000256" key="4">
    <source>
        <dbReference type="ARBA" id="ARBA00022801"/>
    </source>
</evidence>
<dbReference type="Gene3D" id="1.10.3210.10">
    <property type="entry name" value="Hypothetical protein af1432"/>
    <property type="match status" value="1"/>
</dbReference>
<proteinExistence type="inferred from homology"/>
<dbReference type="RefSeq" id="WP_069978448.1">
    <property type="nucleotide sequence ID" value="NZ_CP017269.1"/>
</dbReference>
<dbReference type="Proteomes" id="UP000095743">
    <property type="component" value="Chromosome"/>
</dbReference>
<dbReference type="Gene3D" id="3.30.420.150">
    <property type="entry name" value="Exopolyphosphatase. Domain 2"/>
    <property type="match status" value="1"/>
</dbReference>
<dbReference type="KEGG" id="gfe:Gferi_16615"/>
<dbReference type="InterPro" id="IPR030673">
    <property type="entry name" value="PyroPPase_GppA_Ppx"/>
</dbReference>
<reference evidence="8 9" key="1">
    <citation type="submission" date="2016-09" db="EMBL/GenBank/DDBJ databases">
        <title>Genomic analysis reveals versatility of anaerobic energy metabolism of Geosporobacter ferrireducens IRF9 of phylum Firmicutes.</title>
        <authorList>
            <person name="Kim S.-J."/>
        </authorList>
    </citation>
    <scope>NUCLEOTIDE SEQUENCE [LARGE SCALE GENOMIC DNA]</scope>
    <source>
        <strain evidence="8 9">IRF9</strain>
    </source>
</reference>
<dbReference type="InterPro" id="IPR003695">
    <property type="entry name" value="Ppx_GppA_N"/>
</dbReference>
<dbReference type="EC" id="3.6.1.11" evidence="2"/>
<dbReference type="PANTHER" id="PTHR30005:SF0">
    <property type="entry name" value="RETROGRADE REGULATION PROTEIN 2"/>
    <property type="match status" value="1"/>
</dbReference>
<evidence type="ECO:0000259" key="7">
    <source>
        <dbReference type="Pfam" id="PF21447"/>
    </source>
</evidence>
<dbReference type="Pfam" id="PF21447">
    <property type="entry name" value="Ppx-GppA_III"/>
    <property type="match status" value="1"/>
</dbReference>
<dbReference type="CDD" id="cd24052">
    <property type="entry name" value="ASKHA_NBD_HpPPX-GppA-like"/>
    <property type="match status" value="1"/>
</dbReference>
<evidence type="ECO:0000256" key="3">
    <source>
        <dbReference type="ARBA" id="ARBA00020416"/>
    </source>
</evidence>
<protein>
    <recommendedName>
        <fullName evidence="3">Exopolyphosphatase</fullName>
        <ecNumber evidence="2">3.6.1.11</ecNumber>
    </recommendedName>
</protein>
<feature type="domain" description="Ppx/GppA phosphatase C-terminal" evidence="7">
    <location>
        <begin position="320"/>
        <end position="476"/>
    </location>
</feature>
<dbReference type="PIRSF" id="PIRSF001267">
    <property type="entry name" value="Pyrophosphatase_GppA_Ppx"/>
    <property type="match status" value="1"/>
</dbReference>
<comment type="similarity">
    <text evidence="1">Belongs to the GppA/Ppx family.</text>
</comment>
<sequence length="505" mass="58107">MRKKIAIIDLGSNSVRMIIMKIYEDGSYKMMDQAKEMVRLSEDMGAEMTLKPLAIKRTLFTLKLFKKLIEAHKADEIFAIATAAVRNAINQQAFLEKIKLETGFDFQVISGEEEAYLDYMGVMNTIKIEDCIIVDIGGGSTELVWVENRRMREAVSLPFGAVTLTERFLGKENYTSERIKKLVDYIRNQYKGIKWLEQVKGLPVVGLGGSIRTLAKIDKRKIGFPLESLHNYQMEYREVIYAYDLVTKTSIESRKDIPGVEKERADIIAGGVVPVKALMDFLKADKIIISGNGLREGLFFKYYLDFLGYPDEILEDVLYHSVDNTLKNYDVNVEHCLHVTKLALSIFDQLTPLHGLGEAERKLLFVGAQLHDIGMYVDYYNHHKHGFYLALNSRLNGLRNRELVMCAFIVAMHRNEEFKVDWKNYNMLMDKNDYEIIRRLSIFVRIAEKLDRNESGSVENISCYIMPDSVQMMLKTSNTPELEIAAAMKSDKLFEKLFHKKLYIV</sequence>
<dbReference type="InterPro" id="IPR050273">
    <property type="entry name" value="GppA/Ppx_hydrolase"/>
</dbReference>
<dbReference type="GO" id="GO:0004309">
    <property type="term" value="F:exopolyphosphatase activity"/>
    <property type="evidence" value="ECO:0007669"/>
    <property type="project" value="UniProtKB-EC"/>
</dbReference>
<dbReference type="OrthoDB" id="9807195at2"/>
<evidence type="ECO:0000256" key="2">
    <source>
        <dbReference type="ARBA" id="ARBA00012451"/>
    </source>
</evidence>
<evidence type="ECO:0000256" key="1">
    <source>
        <dbReference type="ARBA" id="ARBA00007125"/>
    </source>
</evidence>
<dbReference type="InterPro" id="IPR022371">
    <property type="entry name" value="Exopolyphosphatase"/>
</dbReference>
<dbReference type="GO" id="GO:0006793">
    <property type="term" value="P:phosphorus metabolic process"/>
    <property type="evidence" value="ECO:0007669"/>
    <property type="project" value="InterPro"/>
</dbReference>
<evidence type="ECO:0000313" key="8">
    <source>
        <dbReference type="EMBL" id="AOT71037.1"/>
    </source>
</evidence>
<dbReference type="PANTHER" id="PTHR30005">
    <property type="entry name" value="EXOPOLYPHOSPHATASE"/>
    <property type="match status" value="1"/>
</dbReference>
<dbReference type="SUPFAM" id="SSF109604">
    <property type="entry name" value="HD-domain/PDEase-like"/>
    <property type="match status" value="1"/>
</dbReference>
<dbReference type="InterPro" id="IPR043129">
    <property type="entry name" value="ATPase_NBD"/>
</dbReference>
<keyword evidence="4" id="KW-0378">Hydrolase</keyword>
<evidence type="ECO:0000313" key="9">
    <source>
        <dbReference type="Proteomes" id="UP000095743"/>
    </source>
</evidence>
<name>A0A1D8GJE9_9FIRM</name>
<accession>A0A1D8GJE9</accession>
<keyword evidence="9" id="KW-1185">Reference proteome</keyword>
<comment type="catalytic activity">
    <reaction evidence="5">
        <text>[phosphate](n) + H2O = [phosphate](n-1) + phosphate + H(+)</text>
        <dbReference type="Rhea" id="RHEA:21528"/>
        <dbReference type="Rhea" id="RHEA-COMP:9859"/>
        <dbReference type="Rhea" id="RHEA-COMP:14279"/>
        <dbReference type="ChEBI" id="CHEBI:15377"/>
        <dbReference type="ChEBI" id="CHEBI:15378"/>
        <dbReference type="ChEBI" id="CHEBI:16838"/>
        <dbReference type="ChEBI" id="CHEBI:43474"/>
        <dbReference type="EC" id="3.6.1.11"/>
    </reaction>
</comment>
<evidence type="ECO:0000259" key="6">
    <source>
        <dbReference type="Pfam" id="PF02541"/>
    </source>
</evidence>
<evidence type="ECO:0000256" key="5">
    <source>
        <dbReference type="ARBA" id="ARBA00047607"/>
    </source>
</evidence>
<dbReference type="NCBIfam" id="TIGR03706">
    <property type="entry name" value="exo_poly_only"/>
    <property type="match status" value="1"/>
</dbReference>